<name>A0A9Q0RXA1_9DIPT</name>
<keyword evidence="3" id="KW-0677">Repeat</keyword>
<feature type="region of interest" description="Disordered" evidence="5">
    <location>
        <begin position="1079"/>
        <end position="1137"/>
    </location>
</feature>
<evidence type="ECO:0000256" key="1">
    <source>
        <dbReference type="ARBA" id="ARBA00004604"/>
    </source>
</evidence>
<organism evidence="7 8">
    <name type="scientific">Pseudolycoriella hygida</name>
    <dbReference type="NCBI Taxonomy" id="35572"/>
    <lineage>
        <taxon>Eukaryota</taxon>
        <taxon>Metazoa</taxon>
        <taxon>Ecdysozoa</taxon>
        <taxon>Arthropoda</taxon>
        <taxon>Hexapoda</taxon>
        <taxon>Insecta</taxon>
        <taxon>Pterygota</taxon>
        <taxon>Neoptera</taxon>
        <taxon>Endopterygota</taxon>
        <taxon>Diptera</taxon>
        <taxon>Nematocera</taxon>
        <taxon>Sciaroidea</taxon>
        <taxon>Sciaridae</taxon>
        <taxon>Pseudolycoriella</taxon>
    </lineage>
</organism>
<dbReference type="OrthoDB" id="412781at2759"/>
<keyword evidence="2" id="KW-0698">rRNA processing</keyword>
<gene>
    <name evidence="7" type="primary">PDCD11</name>
    <name evidence="7" type="ORF">Bhyg_14269</name>
</gene>
<protein>
    <submittedName>
        <fullName evidence="7">Protein RRP5 like</fullName>
    </submittedName>
</protein>
<feature type="compositionally biased region" description="Basic and acidic residues" evidence="5">
    <location>
        <begin position="1028"/>
        <end position="1037"/>
    </location>
</feature>
<evidence type="ECO:0000256" key="2">
    <source>
        <dbReference type="ARBA" id="ARBA00022552"/>
    </source>
</evidence>
<keyword evidence="8" id="KW-1185">Reference proteome</keyword>
<comment type="caution">
    <text evidence="7">The sequence shown here is derived from an EMBL/GenBank/DDBJ whole genome shotgun (WGS) entry which is preliminary data.</text>
</comment>
<dbReference type="InterPro" id="IPR003107">
    <property type="entry name" value="HAT"/>
</dbReference>
<feature type="compositionally biased region" description="Basic and acidic residues" evidence="5">
    <location>
        <begin position="51"/>
        <end position="62"/>
    </location>
</feature>
<feature type="domain" description="S1 motif" evidence="6">
    <location>
        <begin position="183"/>
        <end position="247"/>
    </location>
</feature>
<dbReference type="GO" id="GO:0006364">
    <property type="term" value="P:rRNA processing"/>
    <property type="evidence" value="ECO:0007669"/>
    <property type="project" value="UniProtKB-KW"/>
</dbReference>
<feature type="domain" description="S1 motif" evidence="6">
    <location>
        <begin position="79"/>
        <end position="165"/>
    </location>
</feature>
<dbReference type="InterPro" id="IPR003029">
    <property type="entry name" value="S1_domain"/>
</dbReference>
<dbReference type="Proteomes" id="UP001151699">
    <property type="component" value="Chromosome C"/>
</dbReference>
<dbReference type="InterPro" id="IPR045209">
    <property type="entry name" value="Rrp5"/>
</dbReference>
<dbReference type="InterPro" id="IPR055430">
    <property type="entry name" value="HAT_Syf1_CNRKL1_C"/>
</dbReference>
<dbReference type="InterPro" id="IPR012340">
    <property type="entry name" value="NA-bd_OB-fold"/>
</dbReference>
<dbReference type="Gene3D" id="1.25.40.10">
    <property type="entry name" value="Tetratricopeptide repeat domain"/>
    <property type="match status" value="2"/>
</dbReference>
<reference evidence="7" key="1">
    <citation type="submission" date="2022-07" db="EMBL/GenBank/DDBJ databases">
        <authorList>
            <person name="Trinca V."/>
            <person name="Uliana J.V.C."/>
            <person name="Torres T.T."/>
            <person name="Ward R.J."/>
            <person name="Monesi N."/>
        </authorList>
    </citation>
    <scope>NUCLEOTIDE SEQUENCE</scope>
    <source>
        <strain evidence="7">HSMRA1968</strain>
        <tissue evidence="7">Whole embryos</tissue>
    </source>
</reference>
<evidence type="ECO:0000256" key="5">
    <source>
        <dbReference type="SAM" id="MobiDB-lite"/>
    </source>
</evidence>
<evidence type="ECO:0000313" key="7">
    <source>
        <dbReference type="EMBL" id="KAJ6635683.1"/>
    </source>
</evidence>
<dbReference type="SMART" id="SM00386">
    <property type="entry name" value="HAT"/>
    <property type="match status" value="4"/>
</dbReference>
<keyword evidence="4" id="KW-0539">Nucleus</keyword>
<dbReference type="EMBL" id="WJQU01000004">
    <property type="protein sequence ID" value="KAJ6635683.1"/>
    <property type="molecule type" value="Genomic_DNA"/>
</dbReference>
<dbReference type="Pfam" id="PF23231">
    <property type="entry name" value="HAT_Syf1_CNRKL1_C"/>
    <property type="match status" value="1"/>
</dbReference>
<dbReference type="SUPFAM" id="SSF50249">
    <property type="entry name" value="Nucleic acid-binding proteins"/>
    <property type="match status" value="5"/>
</dbReference>
<feature type="region of interest" description="Disordered" evidence="5">
    <location>
        <begin position="32"/>
        <end position="63"/>
    </location>
</feature>
<dbReference type="GO" id="GO:0003723">
    <property type="term" value="F:RNA binding"/>
    <property type="evidence" value="ECO:0007669"/>
    <property type="project" value="TreeGrafter"/>
</dbReference>
<proteinExistence type="predicted"/>
<dbReference type="SUPFAM" id="SSF48452">
    <property type="entry name" value="TPR-like"/>
    <property type="match status" value="2"/>
</dbReference>
<evidence type="ECO:0000259" key="6">
    <source>
        <dbReference type="PROSITE" id="PS50126"/>
    </source>
</evidence>
<feature type="region of interest" description="Disordered" evidence="5">
    <location>
        <begin position="1"/>
        <end position="20"/>
    </location>
</feature>
<feature type="domain" description="S1 motif" evidence="6">
    <location>
        <begin position="528"/>
        <end position="595"/>
    </location>
</feature>
<dbReference type="PANTHER" id="PTHR23270">
    <property type="entry name" value="PROGRAMMED CELL DEATH PROTEIN 11 PRE-RRNA PROCESSING PROTEIN RRP5"/>
    <property type="match status" value="1"/>
</dbReference>
<sequence length="1439" mass="163097">MVFVETSFPRGGVSKPVKESAPIENANIEFGAATFKRKKEKPNKKQRTEKRKKDNEERHTEQIEANSAELLSYRTVTEGMTIMGCVSKIETTYLEISLPGRLTGQVNVKNISASYVNILNQMLNDIDNVEGYKSLEEMFTLGQIVCVRVMNVKSSRSGAFGISLSMIPAEIQSEFHHKNVGKGMLLSVAVEGIEDHGYVIETGIKNLRGFLPIANSSEQLGVGQVVFCRVEDMKSASAASTAILSIVDSDLKKLKHMKEPNLSYILPTTIVKFKVTKILNDGLQGSLMNDTFTAYINEHQFGSTSSSRKFKENEEIDARVLYVMPITKLVYLSLNLNDSIAVFGDELKIGDVVDKAKVIRIGTGGVILKLNESARGLVSLKSLKSGVKANFDRDEVLQKYHKNSFHRARIVAYDPMDSLYICAVNEKIVDEKFFSVVDVEVGDYVEARIIRQLKDGAIQIKVGNIRGYIEKVHISPATPAKKLVRDAKLRTRVIRKSVKNNKIFLTNRKELMASDSLLLKSYEKAVVGLEYHGMIVKIFGDGFLVSFCQYVKGMLFKKNLSELDMANTAKFFHEGQISKFRIMNVSKENITLGLGDFISQTGTILDGKISIVSPNSLQVAFSNNKISGIVPSMFLTKFPSLVPILINTYKVNEAVTAVSINQDIYSIRDVDCTHQVPVKHWKEIKPGDILTAFVKNVHGEVVDMMCLIEGYDKIVKIHAKMLLQDYERQTNLELVQDQVLHVRVLGLDKTLKTLTCSAKLSEVWDGNLKDTVSIYRQYFVDLQRIKVFCQKSKNPIGNLNVGDTVSATVKNDVAEDSSGCLYVKLSANVEGVLSPHNIDGQPKIGDKIECLIVWIDYVKNCVHLTSKRKYVQRQKEKNYSTIRKSCLYTSRGIKADVLKIVDDFVVLYPRKLTNNLVFVPLKFHYNDLQPIIVDGVKEGDLSNVTIIDAEGDYNIGMFNNIFLKLKTLQPIRSKKRKVTSRQEEYEEYGENMEDMDSDDSIQSEDSDAEEEVELNTEEDELTKKNGKRKLEQEPDGKVKKKPRKNGNEFQIEQLDGAIDMSTNSDEEEIFTAQSKNCVSLPKKKNPSKTAKSTQPEPVLPGVKNFWTATPVNIEKSSQQESSSSEDESDRVVETSAKKRKLTSDERFKMVREEEARIRQIEESYANNVYEPTTVDQFERLVLSQPDDSRNWINYMVFHMQSNETEKARVVARKALNKISYRESGELLNIWVALLNLEFRYGDKSSFDKVLSEALRVNDPFDVYSKCLHIYADCRKIPELCDMVQTVTKKFRAKPEAWTLSAKMFLTVGLEEKAKQLLTRGLKSLPERDHVATIVKFAMLSHKHNQRDYAHTLLEQILSSYPKRVDIWSTYIDMLVKDNEIALSRQVLERATSQNIPVKKMRFIFKKFLDLEEKFGKPEDLAKVKAMAVNYVEKQIKDHE</sequence>
<feature type="compositionally biased region" description="Basic residues" evidence="5">
    <location>
        <begin position="35"/>
        <end position="50"/>
    </location>
</feature>
<accession>A0A9Q0RXA1</accession>
<feature type="domain" description="S1 motif" evidence="6">
    <location>
        <begin position="802"/>
        <end position="867"/>
    </location>
</feature>
<evidence type="ECO:0000256" key="4">
    <source>
        <dbReference type="ARBA" id="ARBA00023242"/>
    </source>
</evidence>
<comment type="subcellular location">
    <subcellularLocation>
        <location evidence="1">Nucleus</location>
        <location evidence="1">Nucleolus</location>
    </subcellularLocation>
</comment>
<dbReference type="SMART" id="SM00316">
    <property type="entry name" value="S1"/>
    <property type="match status" value="8"/>
</dbReference>
<dbReference type="PANTHER" id="PTHR23270:SF10">
    <property type="entry name" value="PROTEIN RRP5 HOMOLOG"/>
    <property type="match status" value="1"/>
</dbReference>
<dbReference type="InterPro" id="IPR011990">
    <property type="entry name" value="TPR-like_helical_dom_sf"/>
</dbReference>
<feature type="compositionally biased region" description="Acidic residues" evidence="5">
    <location>
        <begin position="984"/>
        <end position="1020"/>
    </location>
</feature>
<feature type="region of interest" description="Disordered" evidence="5">
    <location>
        <begin position="975"/>
        <end position="1058"/>
    </location>
</feature>
<feature type="domain" description="S1 motif" evidence="6">
    <location>
        <begin position="442"/>
        <end position="508"/>
    </location>
</feature>
<evidence type="ECO:0000313" key="8">
    <source>
        <dbReference type="Proteomes" id="UP001151699"/>
    </source>
</evidence>
<dbReference type="GO" id="GO:0032040">
    <property type="term" value="C:small-subunit processome"/>
    <property type="evidence" value="ECO:0007669"/>
    <property type="project" value="TreeGrafter"/>
</dbReference>
<evidence type="ECO:0000256" key="3">
    <source>
        <dbReference type="ARBA" id="ARBA00022737"/>
    </source>
</evidence>
<dbReference type="PROSITE" id="PS50126">
    <property type="entry name" value="S1"/>
    <property type="match status" value="5"/>
</dbReference>
<dbReference type="Gene3D" id="2.40.50.140">
    <property type="entry name" value="Nucleic acid-binding proteins"/>
    <property type="match status" value="3"/>
</dbReference>